<feature type="non-terminal residue" evidence="1">
    <location>
        <position position="69"/>
    </location>
</feature>
<name>A0ACD3A1W3_9AGAR</name>
<proteinExistence type="predicted"/>
<evidence type="ECO:0000313" key="2">
    <source>
        <dbReference type="Proteomes" id="UP000308600"/>
    </source>
</evidence>
<reference evidence="1 2" key="1">
    <citation type="journal article" date="2019" name="Nat. Ecol. Evol.">
        <title>Megaphylogeny resolves global patterns of mushroom evolution.</title>
        <authorList>
            <person name="Varga T."/>
            <person name="Krizsan K."/>
            <person name="Foldi C."/>
            <person name="Dima B."/>
            <person name="Sanchez-Garcia M."/>
            <person name="Sanchez-Ramirez S."/>
            <person name="Szollosi G.J."/>
            <person name="Szarkandi J.G."/>
            <person name="Papp V."/>
            <person name="Albert L."/>
            <person name="Andreopoulos W."/>
            <person name="Angelini C."/>
            <person name="Antonin V."/>
            <person name="Barry K.W."/>
            <person name="Bougher N.L."/>
            <person name="Buchanan P."/>
            <person name="Buyck B."/>
            <person name="Bense V."/>
            <person name="Catcheside P."/>
            <person name="Chovatia M."/>
            <person name="Cooper J."/>
            <person name="Damon W."/>
            <person name="Desjardin D."/>
            <person name="Finy P."/>
            <person name="Geml J."/>
            <person name="Haridas S."/>
            <person name="Hughes K."/>
            <person name="Justo A."/>
            <person name="Karasinski D."/>
            <person name="Kautmanova I."/>
            <person name="Kiss B."/>
            <person name="Kocsube S."/>
            <person name="Kotiranta H."/>
            <person name="LaButti K.M."/>
            <person name="Lechner B.E."/>
            <person name="Liimatainen K."/>
            <person name="Lipzen A."/>
            <person name="Lukacs Z."/>
            <person name="Mihaltcheva S."/>
            <person name="Morgado L.N."/>
            <person name="Niskanen T."/>
            <person name="Noordeloos M.E."/>
            <person name="Ohm R.A."/>
            <person name="Ortiz-Santana B."/>
            <person name="Ovrebo C."/>
            <person name="Racz N."/>
            <person name="Riley R."/>
            <person name="Savchenko A."/>
            <person name="Shiryaev A."/>
            <person name="Soop K."/>
            <person name="Spirin V."/>
            <person name="Szebenyi C."/>
            <person name="Tomsovsky M."/>
            <person name="Tulloss R.E."/>
            <person name="Uehling J."/>
            <person name="Grigoriev I.V."/>
            <person name="Vagvolgyi C."/>
            <person name="Papp T."/>
            <person name="Martin F.M."/>
            <person name="Miettinen O."/>
            <person name="Hibbett D.S."/>
            <person name="Nagy L.G."/>
        </authorList>
    </citation>
    <scope>NUCLEOTIDE SEQUENCE [LARGE SCALE GENOMIC DNA]</scope>
    <source>
        <strain evidence="1 2">NL-1719</strain>
    </source>
</reference>
<dbReference type="Proteomes" id="UP000308600">
    <property type="component" value="Unassembled WGS sequence"/>
</dbReference>
<sequence>KVPRRDAEYHRDKYFRSMLIIFKPWRTVSELCDEPLENKFDRLRREADLYHQKVIENMQILHECRDSRD</sequence>
<organism evidence="1 2">
    <name type="scientific">Pluteus cervinus</name>
    <dbReference type="NCBI Taxonomy" id="181527"/>
    <lineage>
        <taxon>Eukaryota</taxon>
        <taxon>Fungi</taxon>
        <taxon>Dikarya</taxon>
        <taxon>Basidiomycota</taxon>
        <taxon>Agaricomycotina</taxon>
        <taxon>Agaricomycetes</taxon>
        <taxon>Agaricomycetidae</taxon>
        <taxon>Agaricales</taxon>
        <taxon>Pluteineae</taxon>
        <taxon>Pluteaceae</taxon>
        <taxon>Pluteus</taxon>
    </lineage>
</organism>
<evidence type="ECO:0000313" key="1">
    <source>
        <dbReference type="EMBL" id="TFK59641.1"/>
    </source>
</evidence>
<protein>
    <submittedName>
        <fullName evidence="1">Uncharacterized protein</fullName>
    </submittedName>
</protein>
<accession>A0ACD3A1W3</accession>
<gene>
    <name evidence="1" type="ORF">BDN72DRAFT_743792</name>
</gene>
<keyword evidence="2" id="KW-1185">Reference proteome</keyword>
<feature type="non-terminal residue" evidence="1">
    <location>
        <position position="1"/>
    </location>
</feature>
<dbReference type="EMBL" id="ML208927">
    <property type="protein sequence ID" value="TFK59641.1"/>
    <property type="molecule type" value="Genomic_DNA"/>
</dbReference>